<organism evidence="1 2">
    <name type="scientific">Arctium lappa</name>
    <name type="common">Greater burdock</name>
    <name type="synonym">Lappa major</name>
    <dbReference type="NCBI Taxonomy" id="4217"/>
    <lineage>
        <taxon>Eukaryota</taxon>
        <taxon>Viridiplantae</taxon>
        <taxon>Streptophyta</taxon>
        <taxon>Embryophyta</taxon>
        <taxon>Tracheophyta</taxon>
        <taxon>Spermatophyta</taxon>
        <taxon>Magnoliopsida</taxon>
        <taxon>eudicotyledons</taxon>
        <taxon>Gunneridae</taxon>
        <taxon>Pentapetalae</taxon>
        <taxon>asterids</taxon>
        <taxon>campanulids</taxon>
        <taxon>Asterales</taxon>
        <taxon>Asteraceae</taxon>
        <taxon>Carduoideae</taxon>
        <taxon>Cardueae</taxon>
        <taxon>Arctiinae</taxon>
        <taxon>Arctium</taxon>
    </lineage>
</organism>
<comment type="caution">
    <text evidence="1">The sequence shown here is derived from an EMBL/GenBank/DDBJ whole genome shotgun (WGS) entry which is preliminary data.</text>
</comment>
<reference evidence="2" key="1">
    <citation type="journal article" date="2022" name="Mol. Ecol. Resour.">
        <title>The genomes of chicory, endive, great burdock and yacon provide insights into Asteraceae palaeo-polyploidization history and plant inulin production.</title>
        <authorList>
            <person name="Fan W."/>
            <person name="Wang S."/>
            <person name="Wang H."/>
            <person name="Wang A."/>
            <person name="Jiang F."/>
            <person name="Liu H."/>
            <person name="Zhao H."/>
            <person name="Xu D."/>
            <person name="Zhang Y."/>
        </authorList>
    </citation>
    <scope>NUCLEOTIDE SEQUENCE [LARGE SCALE GENOMIC DNA]</scope>
    <source>
        <strain evidence="2">cv. Niubang</strain>
    </source>
</reference>
<name>A0ACB9B9A0_ARCLA</name>
<keyword evidence="2" id="KW-1185">Reference proteome</keyword>
<dbReference type="Proteomes" id="UP001055879">
    <property type="component" value="Linkage Group LG06"/>
</dbReference>
<evidence type="ECO:0000313" key="2">
    <source>
        <dbReference type="Proteomes" id="UP001055879"/>
    </source>
</evidence>
<dbReference type="EMBL" id="CM042052">
    <property type="protein sequence ID" value="KAI3718331.1"/>
    <property type="molecule type" value="Genomic_DNA"/>
</dbReference>
<proteinExistence type="predicted"/>
<protein>
    <submittedName>
        <fullName evidence="1">Uncharacterized protein</fullName>
    </submittedName>
</protein>
<reference evidence="1 2" key="2">
    <citation type="journal article" date="2022" name="Mol. Ecol. Resour.">
        <title>The genomes of chicory, endive, great burdock and yacon provide insights into Asteraceae paleo-polyploidization history and plant inulin production.</title>
        <authorList>
            <person name="Fan W."/>
            <person name="Wang S."/>
            <person name="Wang H."/>
            <person name="Wang A."/>
            <person name="Jiang F."/>
            <person name="Liu H."/>
            <person name="Zhao H."/>
            <person name="Xu D."/>
            <person name="Zhang Y."/>
        </authorList>
    </citation>
    <scope>NUCLEOTIDE SEQUENCE [LARGE SCALE GENOMIC DNA]</scope>
    <source>
        <strain evidence="2">cv. Niubang</strain>
    </source>
</reference>
<sequence length="1941" mass="217982">MATTNSVNASLWWDPFTDLLTELENLSTFSQLPISLANKLKENHSWLLDSVSLFKPPNQKSREALDSQQVQIGSRHLTIQPKLKELAMKISSSLCLDEVQSYILVERSCEHDTSDLVALEPLHSVIVQYYIERQCLLKCTRQILMLSLYVEDGSKADRTVKELVLKLISDGLESRLLSVIETLLSATYPESMDVDIFTLWAEEMLIEDNLVLDIIFLVYYESFCTCDGKQWKNLCLLYERMISGSCNFGKLAISTEAVQSIYHAKVQLLLILIETLYLENLLQMIHDEIPFRQGNISFAMSDIQEVDAIISSFDAFEMKEAGPLILTWAVFLCLISSLPEKQEHNVLMEIDHVGYVRQAFGAASLNYFEEILHSNLLKDLEGPIAGYRSVLRTFVSAFIASYEISLQLEDNNLKLILNILGEIYRGEESLCVQFWDRDSFIDGPIRCLLYNLESEFPFRTVELISLLSALSEGAWPAECVYRFLDKSVGLSTLVELRGNLGIDNNPSFVETQLPLCVPGLEGLQIPRNTRGHVLKVIDDNSALVRWEYTQSGVLVLLLRVAQEMYPDGSEEVLVTLDLFSRLVTFNKDVCYSLMSIGDAFHGKEITGLNMAEIICTLIKNLSPNCSGALMMSMAVNILAMMLKCSPSHVTPTVLKTNIFDVALRMNPFNSGSDGLSSGSWLLSGRLAKLLLIDCEHNDSSCPLAVSVMEFTIQLLEKGIENDFLLALVIFSIQYVLVNHEYWKYKVRHFRWKVTLKVLEFVKTCILSTSHSRKIGEIVRDLLLCDSSVHNALFRIVCITTPTLEKLYVSRQYEPTEIEGLQLAICSVLDIFSILSDFSKDTLPGYPVFHQAVLSSATKPIPVVTAIISLISFFRNPKIQVGAVTALSMLLLTADDLQPYMSGNACLGLDDKQIADYRNSLIMIFSEQSPSNEDLIVNTFKMLASAAYYQPAFFVAIVDSKDSTTEVSFGSLGPKGENLLDALGVYIKKFPEMIKSHPKILLNVLDFLMSLWQGASQFINILERLKKSENFWGQLSTCISLISSMEDNPSGTLSTDSLISSYRYQCQADILQIMSLEMFLQKKVLHSEFVRKGSELSKDILAKASNSEKTEDGSHSGPRNILSTWCKSSVLSKLIKLYASCEYDNDKYLKGQVSAALFSIQVMEKLRNGQTGSLSVSLVEKLSVLEKKLHDLPAFSELVTQYRQQGYSEGKELKSLILSDLYYHMQGEYEGRNIEHKLFKELLQFLLESRFLESYQNKDAGNLSIHAEDIFLFDCTRLERDLGIDLWDILEWKGLKTVAERMLADMKDVNSMLLLSNCKLLALKALATMLPVCDEDVTRKATVVGELPEQLISSCFQHICQSLHEATDSLFPSSDACKDVLDFLAAQAELLLHFIRFVQRRVSLPSCVLVIKTIGSSLKALKDLKPSSVDVKPTLKLLLTVLLFSVQSTSMNPPAVGSVNKESEVSDVYLRLIPILCNFIEPVEYCTLSVATIDLLLKVFSTPTTWFPIIQKHLQVQNIVKRLHDKNYLPAVPVILKFLLTFARVRGGAEMLVNIGFFSSLRILFEGSLDCGTLSLANGNESEKAEKEKPQHIWGLGLAVVSMIIYSLRDSSSSSDMVDYVISCFILEKLDLVSYSLNTPNFPPDIDRKKRARAQRKQTSLTALKETQHTLMLICMLAKHPNLWIKNMKEMDSQLRERSIHLLAFISRGPHLGENSRVTPLLCHPILKEEFEWYKKPSFINSRSGWFSLSPAGCGLDPRFSALSSSALVVKDPSAENIDSSPQTCFSDMAAIDVYKIAFYLLNFLCLQADAAAKRAEEVGFVDVANFPDLPMPDILHGLQDQGIAVVSELCEANKLKQLTPEIKGVCILLLQITEKCLYLEFCVSQVCGIRPVMGRIEDFSKEVKLLFRATKEHVSLEESVKSLKQITSYVYPGLLQTEGCL</sequence>
<accession>A0ACB9B9A0</accession>
<gene>
    <name evidence="1" type="ORF">L6452_19196</name>
</gene>
<evidence type="ECO:0000313" key="1">
    <source>
        <dbReference type="EMBL" id="KAI3718331.1"/>
    </source>
</evidence>